<evidence type="ECO:0000313" key="8">
    <source>
        <dbReference type="Proteomes" id="UP000202440"/>
    </source>
</evidence>
<evidence type="ECO:0000256" key="4">
    <source>
        <dbReference type="ARBA" id="ARBA00022764"/>
    </source>
</evidence>
<keyword evidence="5" id="KW-0131">Cell cycle</keyword>
<evidence type="ECO:0000256" key="3">
    <source>
        <dbReference type="ARBA" id="ARBA00022729"/>
    </source>
</evidence>
<feature type="chain" id="PRO_5013411347" description="Tol-Pal system protein TolB" evidence="5">
    <location>
        <begin position="19"/>
        <end position="425"/>
    </location>
</feature>
<comment type="subunit">
    <text evidence="5">The Tol-Pal system is composed of five core proteins: the inner membrane proteins TolA, TolQ and TolR, the periplasmic protein TolB and the outer membrane protein Pal. They form a network linking the inner and outer membranes and the peptidoglycan layer.</text>
</comment>
<dbReference type="SUPFAM" id="SSF69304">
    <property type="entry name" value="Tricorn protease N-terminal domain"/>
    <property type="match status" value="1"/>
</dbReference>
<evidence type="ECO:0000259" key="6">
    <source>
        <dbReference type="Pfam" id="PF04052"/>
    </source>
</evidence>
<dbReference type="SUPFAM" id="SSF52964">
    <property type="entry name" value="TolB, N-terminal domain"/>
    <property type="match status" value="1"/>
</dbReference>
<comment type="similarity">
    <text evidence="2 5">Belongs to the TolB family.</text>
</comment>
<sequence precursor="true">MVIRAFCLLLLWCSSAHAELVIEVTQGKQSAIPIAVVPFAWEGSTPLREDVSAIITSDLQHSGYFRTLPAVGMISQPSKLEQVNYADWRALQQDYVVLGRIWPNGAEYMAEFHVVDVHQRIELLRHRVRGQPGQLRDMAHYISDFIFERLTGVPGVFSTKLVYVTTNRERTRFNLNYADADGAREQVIFSSEHPIISPAWSPDGQKVAYVSFENGRSEIFFQHLATGQREKIASFKGSNSAPAFSPDGKTLAFVRSQLGNPDIYTLDLASRQLTRLTRHYSIDTEPQWMPNGRDIVFTSSRAGGPQIYKIDTVDKNVQRVTFEGNYNARARVTDDGRKMVYVHQANDRFHIAAQDLESGLVHILTSETELDESPSVAPNGSMVVYAASEADRSILAAVSVDGEVKFRLPSKFGDVREPAWSPIFK</sequence>
<accession>A0A222FM51</accession>
<dbReference type="Proteomes" id="UP000202440">
    <property type="component" value="Chromosome"/>
</dbReference>
<dbReference type="RefSeq" id="WP_094060639.1">
    <property type="nucleotide sequence ID" value="NZ_CP022530.1"/>
</dbReference>
<dbReference type="OrthoDB" id="9802240at2"/>
<reference evidence="7 8" key="1">
    <citation type="submission" date="2017-07" db="EMBL/GenBank/DDBJ databases">
        <title>Annotated genome sequence of Bacterioplanes sanyensis isolated from Red Sea.</title>
        <authorList>
            <person name="Rehman Z.U."/>
        </authorList>
    </citation>
    <scope>NUCLEOTIDE SEQUENCE [LARGE SCALE GENOMIC DNA]</scope>
    <source>
        <strain evidence="7 8">NV9</strain>
    </source>
</reference>
<dbReference type="HAMAP" id="MF_00671">
    <property type="entry name" value="TolB"/>
    <property type="match status" value="1"/>
</dbReference>
<gene>
    <name evidence="5 7" type="primary">tolB</name>
    <name evidence="7" type="ORF">CHH28_12595</name>
</gene>
<dbReference type="InterPro" id="IPR007195">
    <property type="entry name" value="TolB_N"/>
</dbReference>
<dbReference type="GO" id="GO:0042597">
    <property type="term" value="C:periplasmic space"/>
    <property type="evidence" value="ECO:0007669"/>
    <property type="project" value="UniProtKB-SubCell"/>
</dbReference>
<keyword evidence="4 5" id="KW-0574">Periplasm</keyword>
<keyword evidence="3 5" id="KW-0732">Signal</keyword>
<dbReference type="KEGG" id="bsan:CHH28_12595"/>
<evidence type="ECO:0000256" key="5">
    <source>
        <dbReference type="HAMAP-Rule" id="MF_00671"/>
    </source>
</evidence>
<evidence type="ECO:0000256" key="1">
    <source>
        <dbReference type="ARBA" id="ARBA00004418"/>
    </source>
</evidence>
<dbReference type="Gene3D" id="2.120.10.30">
    <property type="entry name" value="TolB, C-terminal domain"/>
    <property type="match status" value="1"/>
</dbReference>
<feature type="signal peptide" evidence="5">
    <location>
        <begin position="1"/>
        <end position="18"/>
    </location>
</feature>
<dbReference type="NCBIfam" id="TIGR02800">
    <property type="entry name" value="propeller_TolB"/>
    <property type="match status" value="1"/>
</dbReference>
<keyword evidence="8" id="KW-1185">Reference proteome</keyword>
<dbReference type="InterPro" id="IPR014167">
    <property type="entry name" value="Tol-Pal_TolB"/>
</dbReference>
<dbReference type="AlphaFoldDB" id="A0A222FM51"/>
<dbReference type="PANTHER" id="PTHR36842">
    <property type="entry name" value="PROTEIN TOLB HOMOLOG"/>
    <property type="match status" value="1"/>
</dbReference>
<dbReference type="GO" id="GO:0051301">
    <property type="term" value="P:cell division"/>
    <property type="evidence" value="ECO:0007669"/>
    <property type="project" value="UniProtKB-UniRule"/>
</dbReference>
<comment type="subcellular location">
    <subcellularLocation>
        <location evidence="1 5">Periplasm</location>
    </subcellularLocation>
</comment>
<comment type="function">
    <text evidence="5">Part of the Tol-Pal system, which plays a role in outer membrane invagination during cell division and is important for maintaining outer membrane integrity.</text>
</comment>
<name>A0A222FM51_9GAMM</name>
<dbReference type="GO" id="GO:0017038">
    <property type="term" value="P:protein import"/>
    <property type="evidence" value="ECO:0007669"/>
    <property type="project" value="InterPro"/>
</dbReference>
<dbReference type="Gene3D" id="3.40.50.10070">
    <property type="entry name" value="TolB, N-terminal domain"/>
    <property type="match status" value="1"/>
</dbReference>
<organism evidence="7 8">
    <name type="scientific">Bacterioplanes sanyensis</name>
    <dbReference type="NCBI Taxonomy" id="1249553"/>
    <lineage>
        <taxon>Bacteria</taxon>
        <taxon>Pseudomonadati</taxon>
        <taxon>Pseudomonadota</taxon>
        <taxon>Gammaproteobacteria</taxon>
        <taxon>Oceanospirillales</taxon>
        <taxon>Oceanospirillaceae</taxon>
        <taxon>Bacterioplanes</taxon>
    </lineage>
</organism>
<proteinExistence type="inferred from homology"/>
<keyword evidence="5" id="KW-0132">Cell division</keyword>
<dbReference type="Pfam" id="PF04052">
    <property type="entry name" value="TolB_N"/>
    <property type="match status" value="1"/>
</dbReference>
<dbReference type="PANTHER" id="PTHR36842:SF1">
    <property type="entry name" value="PROTEIN TOLB"/>
    <property type="match status" value="1"/>
</dbReference>
<protein>
    <recommendedName>
        <fullName evidence="5">Tol-Pal system protein TolB</fullName>
    </recommendedName>
</protein>
<dbReference type="Pfam" id="PF07676">
    <property type="entry name" value="PD40"/>
    <property type="match status" value="4"/>
</dbReference>
<dbReference type="InterPro" id="IPR011659">
    <property type="entry name" value="WD40"/>
</dbReference>
<evidence type="ECO:0000256" key="2">
    <source>
        <dbReference type="ARBA" id="ARBA00009820"/>
    </source>
</evidence>
<evidence type="ECO:0000313" key="7">
    <source>
        <dbReference type="EMBL" id="ASP39461.1"/>
    </source>
</evidence>
<dbReference type="EMBL" id="CP022530">
    <property type="protein sequence ID" value="ASP39461.1"/>
    <property type="molecule type" value="Genomic_DNA"/>
</dbReference>
<feature type="domain" description="TolB N-terminal" evidence="6">
    <location>
        <begin position="21"/>
        <end position="120"/>
    </location>
</feature>
<dbReference type="InterPro" id="IPR011042">
    <property type="entry name" value="6-blade_b-propeller_TolB-like"/>
</dbReference>